<dbReference type="PANTHER" id="PTHR43856:SF1">
    <property type="entry name" value="MITOCHONDRIAL CARDIOLIPIN HYDROLASE"/>
    <property type="match status" value="1"/>
</dbReference>
<comment type="catalytic activity">
    <reaction evidence="1">
        <text>a 1,2-diacyl-sn-glycero-3-phosphocholine + H2O = a 1,2-diacyl-sn-glycero-3-phosphate + choline + H(+)</text>
        <dbReference type="Rhea" id="RHEA:14445"/>
        <dbReference type="ChEBI" id="CHEBI:15354"/>
        <dbReference type="ChEBI" id="CHEBI:15377"/>
        <dbReference type="ChEBI" id="CHEBI:15378"/>
        <dbReference type="ChEBI" id="CHEBI:57643"/>
        <dbReference type="ChEBI" id="CHEBI:58608"/>
        <dbReference type="EC" id="3.1.4.4"/>
    </reaction>
</comment>
<dbReference type="OrthoDB" id="3740959at2"/>
<evidence type="ECO:0000256" key="1">
    <source>
        <dbReference type="ARBA" id="ARBA00000798"/>
    </source>
</evidence>
<keyword evidence="5" id="KW-0442">Lipid degradation</keyword>
<accession>A0A4Q5J0E8</accession>
<evidence type="ECO:0000259" key="8">
    <source>
        <dbReference type="Pfam" id="PF13091"/>
    </source>
</evidence>
<dbReference type="AlphaFoldDB" id="A0A4Q5J0E8"/>
<name>A0A4Q5J0E8_9ACTN</name>
<evidence type="ECO:0000313" key="9">
    <source>
        <dbReference type="EMBL" id="RYU11997.1"/>
    </source>
</evidence>
<dbReference type="EMBL" id="SDPU01000022">
    <property type="protein sequence ID" value="RYU11997.1"/>
    <property type="molecule type" value="Genomic_DNA"/>
</dbReference>
<sequence length="399" mass="45139">MTKKSIIVLLSMLLATTTLGVGAAFAYTPGTGARFNDPYGDRAAENVSMVHIRKSIQSAEKGSIIRIATYSHSRADITNALIDACQRGVAVQMVINDNFISRTTKRLRNYLGSNIDPHFKDACHKRNKEKGETKYPDPSYLKVCFQSCRKGAGNQHMKFYLFSDTGEAKNVVMVGSTNISRYAARTHFNDLFTQANRSGMFHDYSLIHRQLAEDKRVKRVYRKFVNGDIVSEFGAVVRRGKQDPVYRRLNKVSCAGGTQIRVIMYAWVGDRGKFIAKKMAQLKKQGCDIRAILSQPSQGVKQTLKGAGIPIRSADMDLDDNPDTGFGETRWERFTHEKWMIINGTWNGQPQKIVWTGSENWSGLSFLNDEVTLKIPRGDIWAQYNAHFDFVWNNHTRAY</sequence>
<gene>
    <name evidence="9" type="ORF">ETU37_12135</name>
</gene>
<dbReference type="RefSeq" id="WP_129987585.1">
    <property type="nucleotide sequence ID" value="NZ_SDPU01000022.1"/>
</dbReference>
<feature type="domain" description="Phospholipase D-like" evidence="8">
    <location>
        <begin position="53"/>
        <end position="189"/>
    </location>
</feature>
<evidence type="ECO:0000256" key="7">
    <source>
        <dbReference type="SAM" id="SignalP"/>
    </source>
</evidence>
<comment type="caution">
    <text evidence="9">The sequence shown here is derived from an EMBL/GenBank/DDBJ whole genome shotgun (WGS) entry which is preliminary data.</text>
</comment>
<keyword evidence="7" id="KW-0732">Signal</keyword>
<dbReference type="Pfam" id="PF13091">
    <property type="entry name" value="PLDc_2"/>
    <property type="match status" value="2"/>
</dbReference>
<evidence type="ECO:0000256" key="6">
    <source>
        <dbReference type="ARBA" id="ARBA00023098"/>
    </source>
</evidence>
<dbReference type="GO" id="GO:0016042">
    <property type="term" value="P:lipid catabolic process"/>
    <property type="evidence" value="ECO:0007669"/>
    <property type="project" value="UniProtKB-KW"/>
</dbReference>
<evidence type="ECO:0000313" key="10">
    <source>
        <dbReference type="Proteomes" id="UP000291189"/>
    </source>
</evidence>
<evidence type="ECO:0000256" key="5">
    <source>
        <dbReference type="ARBA" id="ARBA00022963"/>
    </source>
</evidence>
<reference evidence="9 10" key="1">
    <citation type="submission" date="2019-01" db="EMBL/GenBank/DDBJ databases">
        <title>Nocardioides guangzhouensis sp. nov., an actinobacterium isolated from soil.</title>
        <authorList>
            <person name="Fu Y."/>
            <person name="Cai Y."/>
            <person name="Lin Z."/>
            <person name="Chen P."/>
        </authorList>
    </citation>
    <scope>NUCLEOTIDE SEQUENCE [LARGE SCALE GENOMIC DNA]</scope>
    <source>
        <strain evidence="9 10">NBRC 105384</strain>
    </source>
</reference>
<dbReference type="EC" id="3.1.4.4" evidence="3"/>
<dbReference type="Gene3D" id="3.30.870.10">
    <property type="entry name" value="Endonuclease Chain A"/>
    <property type="match status" value="2"/>
</dbReference>
<evidence type="ECO:0000256" key="3">
    <source>
        <dbReference type="ARBA" id="ARBA00012027"/>
    </source>
</evidence>
<keyword evidence="6" id="KW-0443">Lipid metabolism</keyword>
<dbReference type="PANTHER" id="PTHR43856">
    <property type="entry name" value="CARDIOLIPIN HYDROLASE"/>
    <property type="match status" value="1"/>
</dbReference>
<dbReference type="Proteomes" id="UP000291189">
    <property type="component" value="Unassembled WGS sequence"/>
</dbReference>
<dbReference type="SUPFAM" id="SSF56024">
    <property type="entry name" value="Phospholipase D/nuclease"/>
    <property type="match status" value="2"/>
</dbReference>
<protein>
    <recommendedName>
        <fullName evidence="3">phospholipase D</fullName>
        <ecNumber evidence="3">3.1.4.4</ecNumber>
    </recommendedName>
</protein>
<dbReference type="InterPro" id="IPR025202">
    <property type="entry name" value="PLD-like_dom"/>
</dbReference>
<keyword evidence="4" id="KW-0378">Hydrolase</keyword>
<feature type="domain" description="Phospholipase D-like" evidence="8">
    <location>
        <begin position="258"/>
        <end position="392"/>
    </location>
</feature>
<dbReference type="InterPro" id="IPR051406">
    <property type="entry name" value="PLD_domain"/>
</dbReference>
<proteinExistence type="inferred from homology"/>
<evidence type="ECO:0000256" key="2">
    <source>
        <dbReference type="ARBA" id="ARBA00008664"/>
    </source>
</evidence>
<dbReference type="GO" id="GO:0004630">
    <property type="term" value="F:phospholipase D activity"/>
    <property type="evidence" value="ECO:0007669"/>
    <property type="project" value="UniProtKB-EC"/>
</dbReference>
<feature type="chain" id="PRO_5038852405" description="phospholipase D" evidence="7">
    <location>
        <begin position="24"/>
        <end position="399"/>
    </location>
</feature>
<organism evidence="9 10">
    <name type="scientific">Nocardioides iriomotensis</name>
    <dbReference type="NCBI Taxonomy" id="715784"/>
    <lineage>
        <taxon>Bacteria</taxon>
        <taxon>Bacillati</taxon>
        <taxon>Actinomycetota</taxon>
        <taxon>Actinomycetes</taxon>
        <taxon>Propionibacteriales</taxon>
        <taxon>Nocardioidaceae</taxon>
        <taxon>Nocardioides</taxon>
    </lineage>
</organism>
<feature type="signal peptide" evidence="7">
    <location>
        <begin position="1"/>
        <end position="23"/>
    </location>
</feature>
<dbReference type="GO" id="GO:0016891">
    <property type="term" value="F:RNA endonuclease activity producing 5'-phosphomonoesters, hydrolytic mechanism"/>
    <property type="evidence" value="ECO:0007669"/>
    <property type="project" value="TreeGrafter"/>
</dbReference>
<keyword evidence="10" id="KW-1185">Reference proteome</keyword>
<evidence type="ECO:0000256" key="4">
    <source>
        <dbReference type="ARBA" id="ARBA00022801"/>
    </source>
</evidence>
<comment type="similarity">
    <text evidence="2">Belongs to the phospholipase D family.</text>
</comment>